<feature type="domain" description="DALR anticodon binding" evidence="2">
    <location>
        <begin position="438"/>
        <end position="579"/>
    </location>
</feature>
<dbReference type="AlphaFoldDB" id="A0A9W3A5Q6"/>
<dbReference type="SMART" id="SM00836">
    <property type="entry name" value="DALR_1"/>
    <property type="match status" value="1"/>
</dbReference>
<dbReference type="GO" id="GO:0000049">
    <property type="term" value="F:tRNA binding"/>
    <property type="evidence" value="ECO:0007669"/>
    <property type="project" value="TreeGrafter"/>
</dbReference>
<dbReference type="InterPro" id="IPR008909">
    <property type="entry name" value="DALR_anticod-bd"/>
</dbReference>
<dbReference type="GO" id="GO:0005524">
    <property type="term" value="F:ATP binding"/>
    <property type="evidence" value="ECO:0007669"/>
    <property type="project" value="InterPro"/>
</dbReference>
<proteinExistence type="predicted"/>
<dbReference type="GO" id="GO:0004814">
    <property type="term" value="F:arginine-tRNA ligase activity"/>
    <property type="evidence" value="ECO:0007669"/>
    <property type="project" value="InterPro"/>
</dbReference>
<feature type="compositionally biased region" description="Polar residues" evidence="1">
    <location>
        <begin position="236"/>
        <end position="247"/>
    </location>
</feature>
<evidence type="ECO:0000256" key="1">
    <source>
        <dbReference type="SAM" id="MobiDB-lite"/>
    </source>
</evidence>
<dbReference type="GO" id="GO:0106217">
    <property type="term" value="P:tRNA C3-cytosine methylation"/>
    <property type="evidence" value="ECO:0007669"/>
    <property type="project" value="TreeGrafter"/>
</dbReference>
<dbReference type="GO" id="GO:0006420">
    <property type="term" value="P:arginyl-tRNA aminoacylation"/>
    <property type="evidence" value="ECO:0007669"/>
    <property type="project" value="InterPro"/>
</dbReference>
<dbReference type="GeneID" id="106061674"/>
<reference evidence="4" key="1">
    <citation type="submission" date="2025-08" db="UniProtKB">
        <authorList>
            <consortium name="RefSeq"/>
        </authorList>
    </citation>
    <scope>IDENTIFICATION</scope>
</reference>
<dbReference type="SUPFAM" id="SSF47323">
    <property type="entry name" value="Anticodon-binding domain of a subclass of class I aminoacyl-tRNA synthetases"/>
    <property type="match status" value="1"/>
</dbReference>
<dbReference type="OrthoDB" id="9990834at2759"/>
<dbReference type="OMA" id="REDQEWG"/>
<protein>
    <submittedName>
        <fullName evidence="4">DALR anticodon-binding domain-containing protein 3-like</fullName>
    </submittedName>
</protein>
<dbReference type="Pfam" id="PF05746">
    <property type="entry name" value="DALR_1"/>
    <property type="match status" value="1"/>
</dbReference>
<evidence type="ECO:0000313" key="3">
    <source>
        <dbReference type="Proteomes" id="UP001165740"/>
    </source>
</evidence>
<dbReference type="Proteomes" id="UP001165740">
    <property type="component" value="Chromosome 4"/>
</dbReference>
<gene>
    <name evidence="4" type="primary">LOC106061674</name>
</gene>
<feature type="region of interest" description="Disordered" evidence="1">
    <location>
        <begin position="230"/>
        <end position="250"/>
    </location>
</feature>
<evidence type="ECO:0000259" key="2">
    <source>
        <dbReference type="SMART" id="SM00836"/>
    </source>
</evidence>
<dbReference type="PANTHER" id="PTHR16043:SF1">
    <property type="entry name" value="DALR ANTICODON-BINDING DOMAIN-CONTAINING PROTEIN 3"/>
    <property type="match status" value="1"/>
</dbReference>
<organism evidence="3 4">
    <name type="scientific">Biomphalaria glabrata</name>
    <name type="common">Bloodfluke planorb</name>
    <name type="synonym">Freshwater snail</name>
    <dbReference type="NCBI Taxonomy" id="6526"/>
    <lineage>
        <taxon>Eukaryota</taxon>
        <taxon>Metazoa</taxon>
        <taxon>Spiralia</taxon>
        <taxon>Lophotrochozoa</taxon>
        <taxon>Mollusca</taxon>
        <taxon>Gastropoda</taxon>
        <taxon>Heterobranchia</taxon>
        <taxon>Euthyneura</taxon>
        <taxon>Panpulmonata</taxon>
        <taxon>Hygrophila</taxon>
        <taxon>Lymnaeoidea</taxon>
        <taxon>Planorbidae</taxon>
        <taxon>Biomphalaria</taxon>
    </lineage>
</organism>
<accession>A0A9W3A5Q6</accession>
<dbReference type="InterPro" id="IPR037380">
    <property type="entry name" value="DALRD3"/>
</dbReference>
<dbReference type="InterPro" id="IPR009080">
    <property type="entry name" value="tRNAsynth_Ia_anticodon-bd"/>
</dbReference>
<keyword evidence="3" id="KW-1185">Reference proteome</keyword>
<feature type="compositionally biased region" description="Polar residues" evidence="1">
    <location>
        <begin position="192"/>
        <end position="212"/>
    </location>
</feature>
<sequence length="579" mass="65118">MASSITQEILQNIELNFIAVLNSFALDLNKIRSKSGIVRKKTRDLKSGDIIIPAGCVQLDNDNPLQVAEIRETLISMLAFDKNCIQNAKFDEFSFLAIYLDRSKIFKTVFSEVGCQGSAYGFQTPSGRNILLHAPNKLKGCSMFLSDLRLLVVQSHVIRLLEANGYTVLHKNKVEEISRDLDITELLDSTDDSSPAATTEINSKPPSSSQFMDSLKKLSLDPDESKRLAIEPEDASVSTDDCQANATDQHEASSKNLMLNLKRIIYDKDLRVGKDGYSKNINKVKIFEDGTPTPLLKDALIESEAVTSLTHGQITCGCLHIVPQSQSYRQQQIRLIRLVLLDQSFSESQIVVGSVIQKGKTVPDSAQSFYRARYQQMKEASEMRYGPDIDASEIVRRVNLLTSASIKVDLLGNDSHNELHLEVAETDRPAESRLGSFILYNTARVAALLNQFNEKVSKGFYPPLPPVDEVNFALLREEEDWELVFLFIAEFPTIVKQTVEVVFPKDGKYLAKIHTHKITKFLESFCKCLSAHYSRYHILSGNEEHLLPVMYARLYLMRSAHRVLLNCLHLLDIDALSQL</sequence>
<feature type="region of interest" description="Disordered" evidence="1">
    <location>
        <begin position="188"/>
        <end position="212"/>
    </location>
</feature>
<dbReference type="Gene3D" id="1.10.730.10">
    <property type="entry name" value="Isoleucyl-tRNA Synthetase, Domain 1"/>
    <property type="match status" value="1"/>
</dbReference>
<name>A0A9W3A5Q6_BIOGL</name>
<dbReference type="PANTHER" id="PTHR16043">
    <property type="entry name" value="DALRD3 PROTEIN"/>
    <property type="match status" value="1"/>
</dbReference>
<evidence type="ECO:0000313" key="4">
    <source>
        <dbReference type="RefSeq" id="XP_055882529.1"/>
    </source>
</evidence>
<dbReference type="RefSeq" id="XP_055882529.1">
    <property type="nucleotide sequence ID" value="XM_056026554.1"/>
</dbReference>